<feature type="compositionally biased region" description="Low complexity" evidence="1">
    <location>
        <begin position="118"/>
        <end position="137"/>
    </location>
</feature>
<feature type="compositionally biased region" description="Low complexity" evidence="1">
    <location>
        <begin position="146"/>
        <end position="158"/>
    </location>
</feature>
<reference evidence="2" key="1">
    <citation type="submission" date="2021-03" db="EMBL/GenBank/DDBJ databases">
        <title>Draft genome sequence of rust myrtle Austropuccinia psidii MF-1, a brazilian biotype.</title>
        <authorList>
            <person name="Quecine M.C."/>
            <person name="Pachon D.M.R."/>
            <person name="Bonatelli M.L."/>
            <person name="Correr F.H."/>
            <person name="Franceschini L.M."/>
            <person name="Leite T.F."/>
            <person name="Margarido G.R.A."/>
            <person name="Almeida C.A."/>
            <person name="Ferrarezi J.A."/>
            <person name="Labate C.A."/>
        </authorList>
    </citation>
    <scope>NUCLEOTIDE SEQUENCE</scope>
    <source>
        <strain evidence="2">MF-1</strain>
    </source>
</reference>
<dbReference type="AlphaFoldDB" id="A0A9Q3DKT5"/>
<name>A0A9Q3DKT5_9BASI</name>
<organism evidence="2 3">
    <name type="scientific">Austropuccinia psidii MF-1</name>
    <dbReference type="NCBI Taxonomy" id="1389203"/>
    <lineage>
        <taxon>Eukaryota</taxon>
        <taxon>Fungi</taxon>
        <taxon>Dikarya</taxon>
        <taxon>Basidiomycota</taxon>
        <taxon>Pucciniomycotina</taxon>
        <taxon>Pucciniomycetes</taxon>
        <taxon>Pucciniales</taxon>
        <taxon>Sphaerophragmiaceae</taxon>
        <taxon>Austropuccinia</taxon>
    </lineage>
</organism>
<sequence length="201" mass="22645">HSNLTSNTSYFIPRQSPSQTQTFISGSQTVNQLKAWAKLQSIIELEPSNTSITRITGSINLNDGSNWYSLEKLQKIQQVFAQYLQHFETPNSARRHQHQAIQQQHLVQQSHHHLKPPQTQQSQSQQQQLQTISSLQSPNSLKQLQNPSTNWPNNPNNTFIASPVTSIFNHPKITTNSSSDTSHPTSWNTNNSPTAPTTNQS</sequence>
<feature type="non-terminal residue" evidence="2">
    <location>
        <position position="1"/>
    </location>
</feature>
<gene>
    <name evidence="2" type="ORF">O181_042011</name>
</gene>
<feature type="compositionally biased region" description="Polar residues" evidence="1">
    <location>
        <begin position="171"/>
        <end position="180"/>
    </location>
</feature>
<feature type="region of interest" description="Disordered" evidence="1">
    <location>
        <begin position="171"/>
        <end position="201"/>
    </location>
</feature>
<feature type="compositionally biased region" description="Low complexity" evidence="1">
    <location>
        <begin position="99"/>
        <end position="109"/>
    </location>
</feature>
<feature type="compositionally biased region" description="Low complexity" evidence="1">
    <location>
        <begin position="181"/>
        <end position="201"/>
    </location>
</feature>
<protein>
    <submittedName>
        <fullName evidence="2">Uncharacterized protein</fullName>
    </submittedName>
</protein>
<evidence type="ECO:0000256" key="1">
    <source>
        <dbReference type="SAM" id="MobiDB-lite"/>
    </source>
</evidence>
<evidence type="ECO:0000313" key="2">
    <source>
        <dbReference type="EMBL" id="MBW0502296.1"/>
    </source>
</evidence>
<dbReference type="EMBL" id="AVOT02016750">
    <property type="protein sequence ID" value="MBW0502296.1"/>
    <property type="molecule type" value="Genomic_DNA"/>
</dbReference>
<accession>A0A9Q3DKT5</accession>
<dbReference type="Proteomes" id="UP000765509">
    <property type="component" value="Unassembled WGS sequence"/>
</dbReference>
<proteinExistence type="predicted"/>
<feature type="region of interest" description="Disordered" evidence="1">
    <location>
        <begin position="91"/>
        <end position="158"/>
    </location>
</feature>
<evidence type="ECO:0000313" key="3">
    <source>
        <dbReference type="Proteomes" id="UP000765509"/>
    </source>
</evidence>
<comment type="caution">
    <text evidence="2">The sequence shown here is derived from an EMBL/GenBank/DDBJ whole genome shotgun (WGS) entry which is preliminary data.</text>
</comment>
<keyword evidence="3" id="KW-1185">Reference proteome</keyword>